<name>A0A2U8DLK1_9CLOT</name>
<dbReference type="OrthoDB" id="1652954at2"/>
<comment type="similarity">
    <text evidence="1">Belongs to the LysR transcriptional regulatory family.</text>
</comment>
<keyword evidence="3" id="KW-0238">DNA-binding</keyword>
<evidence type="ECO:0000259" key="5">
    <source>
        <dbReference type="PROSITE" id="PS50931"/>
    </source>
</evidence>
<sequence length="302" mass="34544">MINGGSLMELLQLKYFQVAAKIQNFSQAAEKLNISQPSLSMTISHLEDELNVKLFDRKGRNIELNKVGLAFLDRVNRVFCELESAKNEIMDITGKQSNHISLVTTNPRLLSGVLKRYLMLHSNVVINQRCEIYKTAERQLQSGEIDFCLTVPAIKGANIECKILKENEVVLVVPNSHRFSGRQSIRLNEVAEDPFITLVHNYSFRAITDSICQSAGFSPRIAFEVDDILMEEMLELERGIALLPLYLIKRPHLGTRNLSMLKIEELDTRISIGLSWLKSKYLSQSSRCFRDYLIENYNNYLL</sequence>
<dbReference type="PROSITE" id="PS50931">
    <property type="entry name" value="HTH_LYSR"/>
    <property type="match status" value="1"/>
</dbReference>
<dbReference type="PANTHER" id="PTHR30346:SF28">
    <property type="entry name" value="HTH-TYPE TRANSCRIPTIONAL REGULATOR CYNR"/>
    <property type="match status" value="1"/>
</dbReference>
<dbReference type="GO" id="GO:0032993">
    <property type="term" value="C:protein-DNA complex"/>
    <property type="evidence" value="ECO:0007669"/>
    <property type="project" value="TreeGrafter"/>
</dbReference>
<gene>
    <name evidence="6" type="ORF">B9W14_03420</name>
</gene>
<organism evidence="6 7">
    <name type="scientific">Clostridium drakei</name>
    <dbReference type="NCBI Taxonomy" id="332101"/>
    <lineage>
        <taxon>Bacteria</taxon>
        <taxon>Bacillati</taxon>
        <taxon>Bacillota</taxon>
        <taxon>Clostridia</taxon>
        <taxon>Eubacteriales</taxon>
        <taxon>Clostridiaceae</taxon>
        <taxon>Clostridium</taxon>
    </lineage>
</organism>
<dbReference type="InterPro" id="IPR036388">
    <property type="entry name" value="WH-like_DNA-bd_sf"/>
</dbReference>
<evidence type="ECO:0000256" key="3">
    <source>
        <dbReference type="ARBA" id="ARBA00023125"/>
    </source>
</evidence>
<dbReference type="InterPro" id="IPR005119">
    <property type="entry name" value="LysR_subst-bd"/>
</dbReference>
<dbReference type="PRINTS" id="PR00039">
    <property type="entry name" value="HTHLYSR"/>
</dbReference>
<dbReference type="InterPro" id="IPR000847">
    <property type="entry name" value="LysR_HTH_N"/>
</dbReference>
<evidence type="ECO:0000256" key="2">
    <source>
        <dbReference type="ARBA" id="ARBA00023015"/>
    </source>
</evidence>
<feature type="domain" description="HTH lysR-type" evidence="5">
    <location>
        <begin position="8"/>
        <end position="65"/>
    </location>
</feature>
<dbReference type="Pfam" id="PF03466">
    <property type="entry name" value="LysR_substrate"/>
    <property type="match status" value="1"/>
</dbReference>
<dbReference type="Pfam" id="PF00126">
    <property type="entry name" value="HTH_1"/>
    <property type="match status" value="1"/>
</dbReference>
<keyword evidence="4" id="KW-0804">Transcription</keyword>
<dbReference type="EMBL" id="CP020953">
    <property type="protein sequence ID" value="AWI03569.1"/>
    <property type="molecule type" value="Genomic_DNA"/>
</dbReference>
<dbReference type="SUPFAM" id="SSF46785">
    <property type="entry name" value="Winged helix' DNA-binding domain"/>
    <property type="match status" value="1"/>
</dbReference>
<protein>
    <recommendedName>
        <fullName evidence="5">HTH lysR-type domain-containing protein</fullName>
    </recommendedName>
</protein>
<dbReference type="PANTHER" id="PTHR30346">
    <property type="entry name" value="TRANSCRIPTIONAL DUAL REGULATOR HCAR-RELATED"/>
    <property type="match status" value="1"/>
</dbReference>
<dbReference type="CDD" id="cd05466">
    <property type="entry name" value="PBP2_LTTR_substrate"/>
    <property type="match status" value="1"/>
</dbReference>
<dbReference type="KEGG" id="cdrk:B9W14_03420"/>
<keyword evidence="2" id="KW-0805">Transcription regulation</keyword>
<dbReference type="GO" id="GO:0003700">
    <property type="term" value="F:DNA-binding transcription factor activity"/>
    <property type="evidence" value="ECO:0007669"/>
    <property type="project" value="InterPro"/>
</dbReference>
<dbReference type="AlphaFoldDB" id="A0A2U8DLK1"/>
<dbReference type="Proteomes" id="UP000244910">
    <property type="component" value="Chromosome"/>
</dbReference>
<keyword evidence="7" id="KW-1185">Reference proteome</keyword>
<evidence type="ECO:0000256" key="1">
    <source>
        <dbReference type="ARBA" id="ARBA00009437"/>
    </source>
</evidence>
<dbReference type="Gene3D" id="3.40.190.290">
    <property type="match status" value="1"/>
</dbReference>
<accession>A0A2U8DLK1</accession>
<evidence type="ECO:0000313" key="6">
    <source>
        <dbReference type="EMBL" id="AWI03569.1"/>
    </source>
</evidence>
<dbReference type="FunFam" id="1.10.10.10:FF:000001">
    <property type="entry name" value="LysR family transcriptional regulator"/>
    <property type="match status" value="1"/>
</dbReference>
<dbReference type="InterPro" id="IPR036390">
    <property type="entry name" value="WH_DNA-bd_sf"/>
</dbReference>
<dbReference type="SUPFAM" id="SSF53850">
    <property type="entry name" value="Periplasmic binding protein-like II"/>
    <property type="match status" value="1"/>
</dbReference>
<reference evidence="7" key="1">
    <citation type="submission" date="2017-04" db="EMBL/GenBank/DDBJ databases">
        <authorList>
            <person name="Song Y."/>
            <person name="Cho B.-K."/>
        </authorList>
    </citation>
    <scope>NUCLEOTIDE SEQUENCE [LARGE SCALE GENOMIC DNA]</scope>
    <source>
        <strain evidence="7">SL1</strain>
    </source>
</reference>
<dbReference type="GO" id="GO:0003677">
    <property type="term" value="F:DNA binding"/>
    <property type="evidence" value="ECO:0007669"/>
    <property type="project" value="UniProtKB-KW"/>
</dbReference>
<dbReference type="Gene3D" id="1.10.10.10">
    <property type="entry name" value="Winged helix-like DNA-binding domain superfamily/Winged helix DNA-binding domain"/>
    <property type="match status" value="1"/>
</dbReference>
<evidence type="ECO:0000256" key="4">
    <source>
        <dbReference type="ARBA" id="ARBA00023163"/>
    </source>
</evidence>
<evidence type="ECO:0000313" key="7">
    <source>
        <dbReference type="Proteomes" id="UP000244910"/>
    </source>
</evidence>
<proteinExistence type="inferred from homology"/>